<reference evidence="1 2" key="1">
    <citation type="journal article" date="2018" name="Front. Microbiol.">
        <title>Prospects for Fungal Bioremediation of Acidic Radioactive Waste Sites: Characterization and Genome Sequence of Rhodotorula taiwanensis MD1149.</title>
        <authorList>
            <person name="Tkavc R."/>
            <person name="Matrosova V.Y."/>
            <person name="Grichenko O.E."/>
            <person name="Gostincar C."/>
            <person name="Volpe R.P."/>
            <person name="Klimenkova P."/>
            <person name="Gaidamakova E.K."/>
            <person name="Zhou C.E."/>
            <person name="Stewart B.J."/>
            <person name="Lyman M.G."/>
            <person name="Malfatti S.A."/>
            <person name="Rubinfeld B."/>
            <person name="Courtot M."/>
            <person name="Singh J."/>
            <person name="Dalgard C.L."/>
            <person name="Hamilton T."/>
            <person name="Frey K.G."/>
            <person name="Gunde-Cimerman N."/>
            <person name="Dugan L."/>
            <person name="Daly M.J."/>
        </authorList>
    </citation>
    <scope>NUCLEOTIDE SEQUENCE [LARGE SCALE GENOMIC DNA]</scope>
    <source>
        <strain evidence="1 2">MD1149</strain>
    </source>
</reference>
<accession>A0A2S5BFV4</accession>
<proteinExistence type="predicted"/>
<dbReference type="STRING" id="741276.A0A2S5BFV4"/>
<gene>
    <name evidence="1" type="ORF">BMF94_1271</name>
</gene>
<sequence>MAAQVVTATDYVRTSKDGYSAQYVQLGPLPKIHACLLKMRLSASAQLRFVYVSGRFGIEWTQAEAPPFIRSGTLTFYVNGSVVQEATLHMQNFPPSPAGMLLMDKAHSHPISNVTITLAISSYGALPMVRGNAEIAAEAIANNMHEQTINDVRFTFAATEGTLWVPESVANKVPYLKTILSSSFREGSATAIAATATPPTLKRKDRAFEDSDDDTDELLTKSYSTRIKTARKPLAPAKTIEITGAAYPTYAAVLLWLVSRRIDFASLKSKGVKKRVEQLTRALEASTALPAPASPKSVYRLAHLLELGELQELALSAYKAELNDANAVHELFSDAAQAYIALRDAALAYGAGNITGIKKSAGWMEMKKRAESEDLPGASSAAHALMELMERLKGADA</sequence>
<dbReference type="Proteomes" id="UP000237144">
    <property type="component" value="Unassembled WGS sequence"/>
</dbReference>
<evidence type="ECO:0000313" key="2">
    <source>
        <dbReference type="Proteomes" id="UP000237144"/>
    </source>
</evidence>
<dbReference type="AlphaFoldDB" id="A0A2S5BFV4"/>
<protein>
    <submittedName>
        <fullName evidence="1">Uncharacterized protein</fullName>
    </submittedName>
</protein>
<dbReference type="EMBL" id="PJQD01000013">
    <property type="protein sequence ID" value="POY75649.1"/>
    <property type="molecule type" value="Genomic_DNA"/>
</dbReference>
<keyword evidence="2" id="KW-1185">Reference proteome</keyword>
<dbReference type="OrthoDB" id="6359816at2759"/>
<comment type="caution">
    <text evidence="1">The sequence shown here is derived from an EMBL/GenBank/DDBJ whole genome shotgun (WGS) entry which is preliminary data.</text>
</comment>
<name>A0A2S5BFV4_9BASI</name>
<organism evidence="1 2">
    <name type="scientific">Rhodotorula taiwanensis</name>
    <dbReference type="NCBI Taxonomy" id="741276"/>
    <lineage>
        <taxon>Eukaryota</taxon>
        <taxon>Fungi</taxon>
        <taxon>Dikarya</taxon>
        <taxon>Basidiomycota</taxon>
        <taxon>Pucciniomycotina</taxon>
        <taxon>Microbotryomycetes</taxon>
        <taxon>Sporidiobolales</taxon>
        <taxon>Sporidiobolaceae</taxon>
        <taxon>Rhodotorula</taxon>
    </lineage>
</organism>
<evidence type="ECO:0000313" key="1">
    <source>
        <dbReference type="EMBL" id="POY75649.1"/>
    </source>
</evidence>